<reference evidence="1 2" key="1">
    <citation type="journal article" date="2009" name="PLoS ONE">
        <title>The complete genome of Teredinibacter turnerae T7901: an intracellular endosymbiont of marine wood-boring bivalves (shipworms).</title>
        <authorList>
            <person name="Yang J.C."/>
            <person name="Madupu R."/>
            <person name="Durkin A.S."/>
            <person name="Ekborg N.A."/>
            <person name="Pedamallu C.S."/>
            <person name="Hostetler J.B."/>
            <person name="Radune D."/>
            <person name="Toms B.S."/>
            <person name="Henrissat B."/>
            <person name="Coutinho P.M."/>
            <person name="Schwarz S."/>
            <person name="Field L."/>
            <person name="Trindade-Silva A.E."/>
            <person name="Soares C.A.G."/>
            <person name="Elshahawi S."/>
            <person name="Hanora A."/>
            <person name="Schmidt E.W."/>
            <person name="Haygood M.G."/>
            <person name="Posfai J."/>
            <person name="Benner J."/>
            <person name="Madinger C."/>
            <person name="Nove J."/>
            <person name="Anton B."/>
            <person name="Chaudhary K."/>
            <person name="Foster J."/>
            <person name="Holman A."/>
            <person name="Kumar S."/>
            <person name="Lessard P.A."/>
            <person name="Luyten Y.A."/>
            <person name="Slatko B."/>
            <person name="Wood N."/>
            <person name="Wu B."/>
            <person name="Teplitski M."/>
            <person name="Mougous J.D."/>
            <person name="Ward N."/>
            <person name="Eisen J.A."/>
            <person name="Badger J.H."/>
            <person name="Distel D.L."/>
        </authorList>
    </citation>
    <scope>NUCLEOTIDE SEQUENCE [LARGE SCALE GENOMIC DNA]</scope>
    <source>
        <strain evidence="2">ATCC 39867 / T7901</strain>
    </source>
</reference>
<dbReference type="OrthoDB" id="9906585at2"/>
<evidence type="ECO:0000313" key="2">
    <source>
        <dbReference type="Proteomes" id="UP000009080"/>
    </source>
</evidence>
<keyword evidence="2" id="KW-1185">Reference proteome</keyword>
<dbReference type="PROSITE" id="PS51257">
    <property type="entry name" value="PROKAR_LIPOPROTEIN"/>
    <property type="match status" value="1"/>
</dbReference>
<proteinExistence type="predicted"/>
<sequence length="66" mass="6841">MNSVIKIVGIAALIAGLQACDDGKAENFGEEVDKAYENTKDAVSDAADDAGDAMEDACEKATDENC</sequence>
<accession>C5BS26</accession>
<dbReference type="KEGG" id="ttu:TERTU_3629"/>
<dbReference type="EMBL" id="CP001614">
    <property type="protein sequence ID" value="ACR14702.1"/>
    <property type="molecule type" value="Genomic_DNA"/>
</dbReference>
<keyword evidence="1" id="KW-0449">Lipoprotein</keyword>
<dbReference type="RefSeq" id="WP_015820816.1">
    <property type="nucleotide sequence ID" value="NC_012997.1"/>
</dbReference>
<dbReference type="STRING" id="377629.TERTU_3629"/>
<name>C5BS26_TERTT</name>
<dbReference type="AlphaFoldDB" id="C5BS26"/>
<protein>
    <submittedName>
        <fullName evidence="1">Lipoprotein</fullName>
    </submittedName>
</protein>
<dbReference type="Proteomes" id="UP000009080">
    <property type="component" value="Chromosome"/>
</dbReference>
<dbReference type="HOGENOM" id="CLU_192805_2_0_6"/>
<dbReference type="eggNOG" id="ENOG5030IWI">
    <property type="taxonomic scope" value="Bacteria"/>
</dbReference>
<gene>
    <name evidence="1" type="ordered locus">TERTU_3629</name>
</gene>
<evidence type="ECO:0000313" key="1">
    <source>
        <dbReference type="EMBL" id="ACR14702.1"/>
    </source>
</evidence>
<organism evidence="1 2">
    <name type="scientific">Teredinibacter turnerae (strain ATCC 39867 / T7901)</name>
    <dbReference type="NCBI Taxonomy" id="377629"/>
    <lineage>
        <taxon>Bacteria</taxon>
        <taxon>Pseudomonadati</taxon>
        <taxon>Pseudomonadota</taxon>
        <taxon>Gammaproteobacteria</taxon>
        <taxon>Cellvibrionales</taxon>
        <taxon>Cellvibrionaceae</taxon>
        <taxon>Teredinibacter</taxon>
    </lineage>
</organism>